<name>A0ACA9Y3Q9_9ASCO</name>
<evidence type="ECO:0000313" key="2">
    <source>
        <dbReference type="Proteomes" id="UP001152531"/>
    </source>
</evidence>
<organism evidence="1 2">
    <name type="scientific">[Candida] jaroonii</name>
    <dbReference type="NCBI Taxonomy" id="467808"/>
    <lineage>
        <taxon>Eukaryota</taxon>
        <taxon>Fungi</taxon>
        <taxon>Dikarya</taxon>
        <taxon>Ascomycota</taxon>
        <taxon>Saccharomycotina</taxon>
        <taxon>Pichiomycetes</taxon>
        <taxon>Debaryomycetaceae</taxon>
        <taxon>Yamadazyma</taxon>
    </lineage>
</organism>
<dbReference type="Proteomes" id="UP001152531">
    <property type="component" value="Unassembled WGS sequence"/>
</dbReference>
<dbReference type="EMBL" id="CALSDN010000002">
    <property type="protein sequence ID" value="CAH6719606.1"/>
    <property type="molecule type" value="Genomic_DNA"/>
</dbReference>
<accession>A0ACA9Y3Q9</accession>
<gene>
    <name evidence="1" type="ORF">CLIB1444_02S12442</name>
</gene>
<comment type="caution">
    <text evidence="1">The sequence shown here is derived from an EMBL/GenBank/DDBJ whole genome shotgun (WGS) entry which is preliminary data.</text>
</comment>
<evidence type="ECO:0000313" key="1">
    <source>
        <dbReference type="EMBL" id="CAH6719606.1"/>
    </source>
</evidence>
<reference evidence="1" key="1">
    <citation type="submission" date="2022-06" db="EMBL/GenBank/DDBJ databases">
        <authorList>
            <person name="Legras J.-L."/>
            <person name="Devillers H."/>
            <person name="Grondin C."/>
        </authorList>
    </citation>
    <scope>NUCLEOTIDE SEQUENCE</scope>
    <source>
        <strain evidence="1">CLIB 1444</strain>
    </source>
</reference>
<keyword evidence="2" id="KW-1185">Reference proteome</keyword>
<protein>
    <submittedName>
        <fullName evidence="1">Protein phosphatase methylesterase 1</fullName>
    </submittedName>
</protein>
<sequence length="362" mass="40600">MSDLHKSFLKRAKQAEASLGLSSLSEEGDDLPSPLPATINFPKQTTRKRDETNHFSIHKTYENARSSFTQCQFTRGDITFEVYYQPPEVEGITYVLNHGAGSSSMTFSMMAPRLPSVLLYDMRGHGQSTTSRPPDYSLDTLTDDFQFVLKQAREKWGIKDVVLVGHSLGGAVLTNYLVKNEDNQVKGLAMIDIVEETAVHSLSAMTGYIDKLPSSFVTYDDAIQWHKKMGLLHNTFSAQISIPDLFFDRNGKLYWKMNLRDTSPFWETWFKDLSSNFVTCGENVGKLLILAGHESLDKDLMIGQMQGKFQLVVLHGGHFLQEDVPVGVAATLTDFGSKIQDPEGYMKRELGVIPKWGGKINK</sequence>
<proteinExistence type="predicted"/>